<evidence type="ECO:0000256" key="10">
    <source>
        <dbReference type="PROSITE-ProRule" id="PRU10144"/>
    </source>
</evidence>
<comment type="similarity">
    <text evidence="9 11">Belongs to the TonB-dependent receptor family.</text>
</comment>
<evidence type="ECO:0000256" key="8">
    <source>
        <dbReference type="ARBA" id="ARBA00023237"/>
    </source>
</evidence>
<dbReference type="EMBL" id="JACHXM010000010">
    <property type="protein sequence ID" value="MBB3141515.1"/>
    <property type="molecule type" value="Genomic_DNA"/>
</dbReference>
<dbReference type="InterPro" id="IPR010917">
    <property type="entry name" value="TonB_rcpt_CS"/>
</dbReference>
<evidence type="ECO:0000259" key="13">
    <source>
        <dbReference type="Pfam" id="PF00593"/>
    </source>
</evidence>
<feature type="domain" description="TonB-dependent receptor plug" evidence="14">
    <location>
        <begin position="63"/>
        <end position="165"/>
    </location>
</feature>
<keyword evidence="5 12" id="KW-0732">Signal</keyword>
<dbReference type="AlphaFoldDB" id="A0A7W5G5V7"/>
<reference evidence="15 16" key="1">
    <citation type="submission" date="2020-08" db="EMBL/GenBank/DDBJ databases">
        <title>Genomic Encyclopedia of Type Strains, Phase III (KMG-III): the genomes of soil and plant-associated and newly described type strains.</title>
        <authorList>
            <person name="Whitman W."/>
        </authorList>
    </citation>
    <scope>NUCLEOTIDE SEQUENCE [LARGE SCALE GENOMIC DNA]</scope>
    <source>
        <strain evidence="15 16">CECT 5995</strain>
    </source>
</reference>
<evidence type="ECO:0000313" key="16">
    <source>
        <dbReference type="Proteomes" id="UP000525987"/>
    </source>
</evidence>
<sequence length="725" mass="79995">MSMPQRQRRSRLRLLPLALCSTLPATVFAQAGTAADAPQAATGGNELNPLVITATRNRSSAGETPQKVTIISREQIEQQLAITQDPSQVLSNLIPSYSPSRQKLNNTGETFRGRSVLFMIDGVPQSNPLRDGGRDSYAIDLSMVERIEVIHGASAEHGLGATGGIINYVTKKPDGAGIRQHVGISLTSDDDFESEGFGHKLDYRLSGQQGDWDYVVAASRQERGVFYDGNDEPVGIAYHGEIQNSESYDLLAKAGYWIDEDQNLELSLNHFDLDINDDYVPVSGDRSAGIATSARKGNPDGDPGYNEVTTARLSYSHADWYGNSVDAQLYTQRFRAQFGATGLGSFPYQDSAGNTLYDQTRNESDKVGAKFTLSRDGLLNDRLTLTTGLDLLQDETQQVLVQTGRQYVPESQFRNVAAFLQGDVDLTDSLSLHAGVRQEHAKLSVDDYSTVDRGTSVENDLVSVDGGNPDFDETLFNAGIVYQATDWAQLYANYSEGFGMPDVGRVLRGVSTPGQDVDTLIDLSPIVTDNREIGARFNWDRYGLELSYYESNSDLGQRIQPDDAGNYRVQREKTEIQGFEITGETRVSDAHQLRLSYTHAEGESDTDGDGSVDTKLTGRDLAPDTLKLAWSAAWNDKLSSHLQYSYYRDRSFDDPAIEFDGYGLIDASLAYRLPVGRASLGVENLTDKDYFTYYSQSFPQSSALEDDLYFKGRGRTLTLSYQLDF</sequence>
<dbReference type="Pfam" id="PF00593">
    <property type="entry name" value="TonB_dep_Rec_b-barrel"/>
    <property type="match status" value="1"/>
</dbReference>
<evidence type="ECO:0000256" key="1">
    <source>
        <dbReference type="ARBA" id="ARBA00004571"/>
    </source>
</evidence>
<keyword evidence="2 9" id="KW-0813">Transport</keyword>
<keyword evidence="4 9" id="KW-0812">Transmembrane</keyword>
<dbReference type="Gene3D" id="2.170.130.10">
    <property type="entry name" value="TonB-dependent receptor, plug domain"/>
    <property type="match status" value="1"/>
</dbReference>
<dbReference type="InterPro" id="IPR012910">
    <property type="entry name" value="Plug_dom"/>
</dbReference>
<gene>
    <name evidence="15" type="ORF">FHR96_002394</name>
</gene>
<dbReference type="CDD" id="cd01347">
    <property type="entry name" value="ligand_gated_channel"/>
    <property type="match status" value="1"/>
</dbReference>
<keyword evidence="3 9" id="KW-1134">Transmembrane beta strand</keyword>
<keyword evidence="7 9" id="KW-0472">Membrane</keyword>
<keyword evidence="8 9" id="KW-0998">Cell outer membrane</keyword>
<dbReference type="RefSeq" id="WP_183387891.1">
    <property type="nucleotide sequence ID" value="NZ_JACHXM010000010.1"/>
</dbReference>
<evidence type="ECO:0000259" key="14">
    <source>
        <dbReference type="Pfam" id="PF07715"/>
    </source>
</evidence>
<feature type="chain" id="PRO_5030709338" evidence="12">
    <location>
        <begin position="30"/>
        <end position="725"/>
    </location>
</feature>
<accession>A0A7W5G5V7</accession>
<dbReference type="PANTHER" id="PTHR30069:SF42">
    <property type="entry name" value="FERRIC AEROBACTIN RECEPTOR"/>
    <property type="match status" value="1"/>
</dbReference>
<dbReference type="SUPFAM" id="SSF56935">
    <property type="entry name" value="Porins"/>
    <property type="match status" value="1"/>
</dbReference>
<evidence type="ECO:0000313" key="15">
    <source>
        <dbReference type="EMBL" id="MBB3141515.1"/>
    </source>
</evidence>
<evidence type="ECO:0000256" key="11">
    <source>
        <dbReference type="RuleBase" id="RU003357"/>
    </source>
</evidence>
<evidence type="ECO:0000256" key="6">
    <source>
        <dbReference type="ARBA" id="ARBA00023077"/>
    </source>
</evidence>
<evidence type="ECO:0000256" key="4">
    <source>
        <dbReference type="ARBA" id="ARBA00022692"/>
    </source>
</evidence>
<keyword evidence="6 11" id="KW-0798">TonB box</keyword>
<dbReference type="PROSITE" id="PS52016">
    <property type="entry name" value="TONB_DEPENDENT_REC_3"/>
    <property type="match status" value="1"/>
</dbReference>
<dbReference type="PROSITE" id="PS01156">
    <property type="entry name" value="TONB_DEPENDENT_REC_2"/>
    <property type="match status" value="1"/>
</dbReference>
<dbReference type="PANTHER" id="PTHR30069">
    <property type="entry name" value="TONB-DEPENDENT OUTER MEMBRANE RECEPTOR"/>
    <property type="match status" value="1"/>
</dbReference>
<organism evidence="15 16">
    <name type="scientific">Halomonas organivorans</name>
    <dbReference type="NCBI Taxonomy" id="257772"/>
    <lineage>
        <taxon>Bacteria</taxon>
        <taxon>Pseudomonadati</taxon>
        <taxon>Pseudomonadota</taxon>
        <taxon>Gammaproteobacteria</taxon>
        <taxon>Oceanospirillales</taxon>
        <taxon>Halomonadaceae</taxon>
        <taxon>Halomonas</taxon>
    </lineage>
</organism>
<evidence type="ECO:0000256" key="7">
    <source>
        <dbReference type="ARBA" id="ARBA00023136"/>
    </source>
</evidence>
<dbReference type="Pfam" id="PF07715">
    <property type="entry name" value="Plug"/>
    <property type="match status" value="1"/>
</dbReference>
<evidence type="ECO:0000256" key="2">
    <source>
        <dbReference type="ARBA" id="ARBA00022448"/>
    </source>
</evidence>
<evidence type="ECO:0000256" key="9">
    <source>
        <dbReference type="PROSITE-ProRule" id="PRU01360"/>
    </source>
</evidence>
<dbReference type="InterPro" id="IPR039426">
    <property type="entry name" value="TonB-dep_rcpt-like"/>
</dbReference>
<keyword evidence="16" id="KW-1185">Reference proteome</keyword>
<dbReference type="GO" id="GO:0015344">
    <property type="term" value="F:siderophore uptake transmembrane transporter activity"/>
    <property type="evidence" value="ECO:0007669"/>
    <property type="project" value="TreeGrafter"/>
</dbReference>
<protein>
    <submittedName>
        <fullName evidence="15">Iron complex outermembrane receptor protein</fullName>
    </submittedName>
</protein>
<dbReference type="GO" id="GO:0009279">
    <property type="term" value="C:cell outer membrane"/>
    <property type="evidence" value="ECO:0007669"/>
    <property type="project" value="UniProtKB-SubCell"/>
</dbReference>
<dbReference type="InterPro" id="IPR036942">
    <property type="entry name" value="Beta-barrel_TonB_sf"/>
</dbReference>
<feature type="signal peptide" evidence="12">
    <location>
        <begin position="1"/>
        <end position="29"/>
    </location>
</feature>
<evidence type="ECO:0000256" key="5">
    <source>
        <dbReference type="ARBA" id="ARBA00022729"/>
    </source>
</evidence>
<proteinExistence type="inferred from homology"/>
<evidence type="ECO:0000256" key="12">
    <source>
        <dbReference type="SAM" id="SignalP"/>
    </source>
</evidence>
<feature type="short sequence motif" description="TonB C-terminal box" evidence="10">
    <location>
        <begin position="708"/>
        <end position="725"/>
    </location>
</feature>
<feature type="domain" description="TonB-dependent receptor-like beta-barrel" evidence="13">
    <location>
        <begin position="262"/>
        <end position="685"/>
    </location>
</feature>
<evidence type="ECO:0000256" key="3">
    <source>
        <dbReference type="ARBA" id="ARBA00022452"/>
    </source>
</evidence>
<comment type="subcellular location">
    <subcellularLocation>
        <location evidence="1 9">Cell outer membrane</location>
        <topology evidence="1 9">Multi-pass membrane protein</topology>
    </subcellularLocation>
</comment>
<dbReference type="Gene3D" id="2.40.170.20">
    <property type="entry name" value="TonB-dependent receptor, beta-barrel domain"/>
    <property type="match status" value="1"/>
</dbReference>
<dbReference type="InterPro" id="IPR000531">
    <property type="entry name" value="Beta-barrel_TonB"/>
</dbReference>
<comment type="caution">
    <text evidence="15">The sequence shown here is derived from an EMBL/GenBank/DDBJ whole genome shotgun (WGS) entry which is preliminary data.</text>
</comment>
<dbReference type="Proteomes" id="UP000525987">
    <property type="component" value="Unassembled WGS sequence"/>
</dbReference>
<keyword evidence="15" id="KW-0675">Receptor</keyword>
<name>A0A7W5G5V7_9GAMM</name>
<dbReference type="InterPro" id="IPR037066">
    <property type="entry name" value="Plug_dom_sf"/>
</dbReference>
<dbReference type="GO" id="GO:0044718">
    <property type="term" value="P:siderophore transmembrane transport"/>
    <property type="evidence" value="ECO:0007669"/>
    <property type="project" value="TreeGrafter"/>
</dbReference>